<keyword evidence="5" id="KW-1185">Reference proteome</keyword>
<dbReference type="EMBL" id="BSVB01000001">
    <property type="protein sequence ID" value="GMA93641.1"/>
    <property type="molecule type" value="Genomic_DNA"/>
</dbReference>
<name>A0ABQ6JZ81_9MICO</name>
<feature type="region of interest" description="Disordered" evidence="2">
    <location>
        <begin position="383"/>
        <end position="408"/>
    </location>
</feature>
<gene>
    <name evidence="4" type="ORF">GCM10025881_04650</name>
</gene>
<evidence type="ECO:0000256" key="1">
    <source>
        <dbReference type="ARBA" id="ARBA00023450"/>
    </source>
</evidence>
<dbReference type="SMART" id="SM00507">
    <property type="entry name" value="HNHc"/>
    <property type="match status" value="1"/>
</dbReference>
<dbReference type="Pfam" id="PF02720">
    <property type="entry name" value="DUF222"/>
    <property type="match status" value="1"/>
</dbReference>
<proteinExistence type="inferred from homology"/>
<sequence length="408" mass="44258">MEELQVIGSFEPDAEVRVAYAIAHAEFGQRAAAHAAAELLLGIHGTLQEARRDPALFVGEAFRGDDAVAFAERSATADLAMRLRMSESTVRLQADRARVLIGSLPSIWAGLCEGEVPARNAETAADLAMTLPAGAIRTAFDDALVRAARECTPARFRDRARRLREELDPAPLTERHGAARELRRVEVEKMPDGMVWLSAYLDAADGIPIRRRLDATAHRLAGRPDEMRTLDQLRADVFADLLLRGGASGAPAVTPTVAVTVPVLSLLGEAELPGTLEGYGPIDAETARRLAARAPSFQRILTHPVTGTVLDVDRTSYRPPADLLRWLRMRDEHCTAPGCGRPAAECDLDHREAWADGGGTSVDNLAHLCRHHHRLKHEGGWTVRAGPGGTTTWISPTGHRTTVDPPPF</sequence>
<dbReference type="InterPro" id="IPR002711">
    <property type="entry name" value="HNH"/>
</dbReference>
<organism evidence="4 5">
    <name type="scientific">Pseudolysinimonas kribbensis</name>
    <dbReference type="NCBI Taxonomy" id="433641"/>
    <lineage>
        <taxon>Bacteria</taxon>
        <taxon>Bacillati</taxon>
        <taxon>Actinomycetota</taxon>
        <taxon>Actinomycetes</taxon>
        <taxon>Micrococcales</taxon>
        <taxon>Microbacteriaceae</taxon>
        <taxon>Pseudolysinimonas</taxon>
    </lineage>
</organism>
<protein>
    <recommendedName>
        <fullName evidence="3">HNH nuclease domain-containing protein</fullName>
    </recommendedName>
</protein>
<dbReference type="InterPro" id="IPR003615">
    <property type="entry name" value="HNH_nuc"/>
</dbReference>
<evidence type="ECO:0000313" key="5">
    <source>
        <dbReference type="Proteomes" id="UP001157034"/>
    </source>
</evidence>
<comment type="caution">
    <text evidence="4">The sequence shown here is derived from an EMBL/GenBank/DDBJ whole genome shotgun (WGS) entry which is preliminary data.</text>
</comment>
<evidence type="ECO:0000256" key="2">
    <source>
        <dbReference type="SAM" id="MobiDB-lite"/>
    </source>
</evidence>
<feature type="domain" description="HNH nuclease" evidence="3">
    <location>
        <begin position="322"/>
        <end position="374"/>
    </location>
</feature>
<reference evidence="5" key="1">
    <citation type="journal article" date="2019" name="Int. J. Syst. Evol. Microbiol.">
        <title>The Global Catalogue of Microorganisms (GCM) 10K type strain sequencing project: providing services to taxonomists for standard genome sequencing and annotation.</title>
        <authorList>
            <consortium name="The Broad Institute Genomics Platform"/>
            <consortium name="The Broad Institute Genome Sequencing Center for Infectious Disease"/>
            <person name="Wu L."/>
            <person name="Ma J."/>
        </authorList>
    </citation>
    <scope>NUCLEOTIDE SEQUENCE [LARGE SCALE GENOMIC DNA]</scope>
    <source>
        <strain evidence="5">NBRC 108894</strain>
    </source>
</reference>
<accession>A0ABQ6JZ81</accession>
<dbReference type="Gene3D" id="1.10.30.50">
    <property type="match status" value="1"/>
</dbReference>
<dbReference type="Proteomes" id="UP001157034">
    <property type="component" value="Unassembled WGS sequence"/>
</dbReference>
<feature type="compositionally biased region" description="Polar residues" evidence="2">
    <location>
        <begin position="390"/>
        <end position="400"/>
    </location>
</feature>
<dbReference type="InterPro" id="IPR003870">
    <property type="entry name" value="DUF222"/>
</dbReference>
<dbReference type="RefSeq" id="WP_284252522.1">
    <property type="nucleotide sequence ID" value="NZ_BAAAQO010000003.1"/>
</dbReference>
<evidence type="ECO:0000313" key="4">
    <source>
        <dbReference type="EMBL" id="GMA93641.1"/>
    </source>
</evidence>
<evidence type="ECO:0000259" key="3">
    <source>
        <dbReference type="SMART" id="SM00507"/>
    </source>
</evidence>
<comment type="similarity">
    <text evidence="1">Belongs to the Rv1128c/1148c/1588c/1702c/1945/3466 family.</text>
</comment>
<dbReference type="Pfam" id="PF01844">
    <property type="entry name" value="HNH"/>
    <property type="match status" value="1"/>
</dbReference>
<dbReference type="CDD" id="cd00085">
    <property type="entry name" value="HNHc"/>
    <property type="match status" value="1"/>
</dbReference>